<evidence type="ECO:0000313" key="3">
    <source>
        <dbReference type="EMBL" id="BAF90307.1"/>
    </source>
</evidence>
<feature type="compositionally biased region" description="Low complexity" evidence="1">
    <location>
        <begin position="280"/>
        <end position="300"/>
    </location>
</feature>
<gene>
    <name evidence="3" type="ordered locus">AZC_4309</name>
</gene>
<evidence type="ECO:0000256" key="2">
    <source>
        <dbReference type="SAM" id="Phobius"/>
    </source>
</evidence>
<reference evidence="4" key="2">
    <citation type="submission" date="2007-04" db="EMBL/GenBank/DDBJ databases">
        <title>Complete genome sequence of the nitrogen-fixing bacterium Azorhizobium caulinodans ORS571.</title>
        <authorList>
            <person name="Lee K.B."/>
            <person name="Backer P.D."/>
            <person name="Aono T."/>
            <person name="Liu C.T."/>
            <person name="Suzuki S."/>
            <person name="Suzuki T."/>
            <person name="Kaneko T."/>
            <person name="Yamada M."/>
            <person name="Tabata S."/>
            <person name="Kupfer D.M."/>
            <person name="Najar F.Z."/>
            <person name="Wiley G.B."/>
            <person name="Roe B."/>
            <person name="Binnewies T."/>
            <person name="Ussery D."/>
            <person name="Vereecke D."/>
            <person name="Gevers D."/>
            <person name="Holsters M."/>
            <person name="Oyaizu H."/>
        </authorList>
    </citation>
    <scope>NUCLEOTIDE SEQUENCE [LARGE SCALE GENOMIC DNA]</scope>
    <source>
        <strain evidence="4">ATCC 43989 / DSM 5975 / JCM 20966 / LMG 6465 / NBRC 14845 / NCIMB 13405 / ORS 571</strain>
    </source>
</reference>
<feature type="compositionally biased region" description="Pro residues" evidence="1">
    <location>
        <begin position="267"/>
        <end position="279"/>
    </location>
</feature>
<dbReference type="KEGG" id="azc:AZC_4309"/>
<reference evidence="3 4" key="6">
    <citation type="journal article" date="2011" name="Appl. Environ. Microbiol.">
        <title>Involvement of the azorhizobial chromosome partition gene (parA) in the onset of bacteroid differentiation during Sesbania rostrata stem nodule development.</title>
        <authorList>
            <person name="Liu CT."/>
            <person name="Lee KB."/>
            <person name="Wang YS."/>
            <person name="Peng MH."/>
            <person name="Lee KT."/>
            <person name="Suzuki S."/>
            <person name="Suzuki T."/>
            <person name="Oyaizu H."/>
        </authorList>
    </citation>
    <scope>NUCLEOTIDE SEQUENCE [LARGE SCALE GENOMIC DNA]</scope>
    <source>
        <strain evidence="4">ATCC 43989 / DSM 5975 / JCM 20966 / LMG 6465 / NBRC 14845 / NCIMB 13405 / ORS 571</strain>
    </source>
</reference>
<feature type="region of interest" description="Disordered" evidence="1">
    <location>
        <begin position="1"/>
        <end position="105"/>
    </location>
</feature>
<keyword evidence="2" id="KW-1133">Transmembrane helix</keyword>
<organism evidence="3 4">
    <name type="scientific">Azorhizobium caulinodans (strain ATCC 43989 / DSM 5975 / JCM 20966 / LMG 6465 / NBRC 14845 / NCIMB 13405 / ORS 571)</name>
    <dbReference type="NCBI Taxonomy" id="438753"/>
    <lineage>
        <taxon>Bacteria</taxon>
        <taxon>Pseudomonadati</taxon>
        <taxon>Pseudomonadota</taxon>
        <taxon>Alphaproteobacteria</taxon>
        <taxon>Hyphomicrobiales</taxon>
        <taxon>Xanthobacteraceae</taxon>
        <taxon>Azorhizobium</taxon>
    </lineage>
</organism>
<name>A8HVF4_AZOC5</name>
<accession>A8HVF4</accession>
<reference evidence="3 4" key="1">
    <citation type="journal article" date="2007" name="Appl. Environ. Microbiol.">
        <title>Rhizobial factors required for stem nodule maturation and maintenance in Sesbania rostrata-Azorhizobium caulinodans ORS571 symbiosis.</title>
        <authorList>
            <person name="Suzuki S."/>
            <person name="Aono T."/>
            <person name="Lee KB."/>
            <person name="Suzuki T."/>
            <person name="Liu CT."/>
            <person name="Miwa H."/>
            <person name="Wakao S."/>
            <person name="Iki T."/>
            <person name="Oyaizu H."/>
        </authorList>
    </citation>
    <scope>NUCLEOTIDE SEQUENCE [LARGE SCALE GENOMIC DNA]</scope>
    <source>
        <strain evidence="4">ATCC 43989 / DSM 5975 / JCM 20966 / LMG 6465 / NBRC 14845 / NCIMB 13405 / ORS 571</strain>
    </source>
</reference>
<dbReference type="AlphaFoldDB" id="A8HVF4"/>
<feature type="transmembrane region" description="Helical" evidence="2">
    <location>
        <begin position="200"/>
        <end position="222"/>
    </location>
</feature>
<keyword evidence="4" id="KW-1185">Reference proteome</keyword>
<evidence type="ECO:0000313" key="4">
    <source>
        <dbReference type="Proteomes" id="UP000000270"/>
    </source>
</evidence>
<dbReference type="EMBL" id="AP009384">
    <property type="protein sequence ID" value="BAF90307.1"/>
    <property type="molecule type" value="Genomic_DNA"/>
</dbReference>
<protein>
    <submittedName>
        <fullName evidence="3">Uncharacterized protein</fullName>
    </submittedName>
</protein>
<dbReference type="Proteomes" id="UP000000270">
    <property type="component" value="Chromosome"/>
</dbReference>
<reference evidence="3 4" key="5">
    <citation type="journal article" date="2010" name="Appl. Environ. Microbiol.">
        <title>phrR-like gene praR of Azorhizobium caulinodans ORS571 is essential for symbiosis with Sesbania rostrata and is involved in expression of reb genes.</title>
        <authorList>
            <person name="Akiba N."/>
            <person name="Aono T."/>
            <person name="Toyazaki H."/>
            <person name="Sato S."/>
            <person name="Oyaizu H."/>
        </authorList>
    </citation>
    <scope>NUCLEOTIDE SEQUENCE [LARGE SCALE GENOMIC DNA]</scope>
    <source>
        <strain evidence="4">ATCC 43989 / DSM 5975 / JCM 20966 / LMG 6465 / NBRC 14845 / NCIMB 13405 / ORS 571</strain>
    </source>
</reference>
<dbReference type="HOGENOM" id="CLU_579578_0_0_5"/>
<reference evidence="3 4" key="4">
    <citation type="journal article" date="2009" name="Appl. Environ. Microbiol.">
        <title>Comparative genome-wide transcriptional profiling of Azorhizobium caulinodans ORS571 grown under free-living and symbiotic conditions.</title>
        <authorList>
            <person name="Tsukada S."/>
            <person name="Aono T."/>
            <person name="Akiba N."/>
            <person name="Lee KB."/>
            <person name="Liu CT."/>
            <person name="Toyazaki H."/>
            <person name="Oyaizu H."/>
        </authorList>
    </citation>
    <scope>NUCLEOTIDE SEQUENCE [LARGE SCALE GENOMIC DNA]</scope>
    <source>
        <strain evidence="4">ATCC 43989 / DSM 5975 / JCM 20966 / LMG 6465 / NBRC 14845 / NCIMB 13405 / ORS 571</strain>
    </source>
</reference>
<feature type="compositionally biased region" description="Low complexity" evidence="1">
    <location>
        <begin position="328"/>
        <end position="345"/>
    </location>
</feature>
<sequence>MGKARLLGRREHGTTDLSALPSPFLRTRKTVRSAPGRGNGSGAYSSFWPKGKGRGRAAPLIRAGPPAQRNRGRAPSAPALGLKRATNGEKKQARAEGTPPTGWMGRRFASMPVVFRGRTGRIRSQMATAMNVPEPRANTDAVSLVRCPNGHYHEPGPCPFCSAAEDLKASAGASAAADLKASAEERLADPVEPRRRGSALFLFNVIAGTAALILVGIAWTLIFRTSDRPPGPAAPQPPKATAAAPATPAQPPAAAQSTAQALADAPKPTPIPPPEPSAPPGAAQTQTAQPQTAPAEPALADNAPLPVPRPQVPDPVTADAGGAPLQVAPQPQGLMPAPPQQQAQAAPPPQNGPYPWNGGRPPASIPMQPPRSNLPPAQRMGVPTSVIQQVRWLDGRTLAILVHALDTQPNETPVIEDRPSGDVVRARLRSGPPPCRYMEIYPSQRSDAFLFVRFCPDNLGRWMGQDMSGYR</sequence>
<feature type="compositionally biased region" description="Low complexity" evidence="1">
    <location>
        <begin position="239"/>
        <end position="266"/>
    </location>
</feature>
<proteinExistence type="predicted"/>
<reference evidence="3 4" key="3">
    <citation type="journal article" date="2008" name="BMC Genomics">
        <title>The genome of the versatile nitrogen fixer Azorhizobium caulinodans ORS571.</title>
        <authorList>
            <person name="Lee KB."/>
            <person name="Backer P.D."/>
            <person name="Aono T."/>
            <person name="Liu CT."/>
            <person name="Suzuki S."/>
            <person name="Suzuki T."/>
            <person name="Kaneko T."/>
            <person name="Yamada M."/>
            <person name="Tabata S."/>
            <person name="Kupfer D.M."/>
            <person name="Najar F.Z."/>
            <person name="Wiley G.B."/>
            <person name="Roe B."/>
            <person name="Binnewies T.T."/>
            <person name="Ussery D.W."/>
            <person name="D'Haeze W."/>
            <person name="Herder J.D."/>
            <person name="Gevers D."/>
            <person name="Vereecke D."/>
            <person name="Holsters M."/>
            <person name="Oyaizu H."/>
        </authorList>
    </citation>
    <scope>NUCLEOTIDE SEQUENCE [LARGE SCALE GENOMIC DNA]</scope>
    <source>
        <strain evidence="4">ATCC 43989 / DSM 5975 / JCM 20966 / LMG 6465 / NBRC 14845 / NCIMB 13405 / ORS 571</strain>
    </source>
</reference>
<feature type="compositionally biased region" description="Pro residues" evidence="1">
    <location>
        <begin position="229"/>
        <end position="238"/>
    </location>
</feature>
<dbReference type="STRING" id="438753.AZC_4309"/>
<keyword evidence="2" id="KW-0812">Transmembrane</keyword>
<feature type="region of interest" description="Disordered" evidence="1">
    <location>
        <begin position="229"/>
        <end position="371"/>
    </location>
</feature>
<keyword evidence="2" id="KW-0472">Membrane</keyword>
<evidence type="ECO:0000256" key="1">
    <source>
        <dbReference type="SAM" id="MobiDB-lite"/>
    </source>
</evidence>